<protein>
    <recommendedName>
        <fullName evidence="3">Natural product, GG-Bacteroidales family</fullName>
    </recommendedName>
</protein>
<accession>F3PWM7</accession>
<evidence type="ECO:0000313" key="2">
    <source>
        <dbReference type="Proteomes" id="UP000003416"/>
    </source>
</evidence>
<dbReference type="NCBIfam" id="TIGR04149">
    <property type="entry name" value="GG_sam_targ_CFB"/>
    <property type="match status" value="1"/>
</dbReference>
<proteinExistence type="predicted"/>
<sequence>MQLLILNVLFMKKFNKISLSELNHLELKKKQQQLIFGGNACKCGSCGEWASTEANMNANFDGNITGTGTNDPICRCTGGLEDAIVPAIA</sequence>
<evidence type="ECO:0000313" key="1">
    <source>
        <dbReference type="EMBL" id="EGF51956.1"/>
    </source>
</evidence>
<reference evidence="1 2" key="1">
    <citation type="submission" date="2011-02" db="EMBL/GenBank/DDBJ databases">
        <authorList>
            <person name="Weinstock G."/>
            <person name="Sodergren E."/>
            <person name="Clifton S."/>
            <person name="Fulton L."/>
            <person name="Fulton B."/>
            <person name="Courtney L."/>
            <person name="Fronick C."/>
            <person name="Harrison M."/>
            <person name="Strong C."/>
            <person name="Farmer C."/>
            <person name="Delahaunty K."/>
            <person name="Markovic C."/>
            <person name="Hall O."/>
            <person name="Minx P."/>
            <person name="Tomlinson C."/>
            <person name="Mitreva M."/>
            <person name="Hou S."/>
            <person name="Chen J."/>
            <person name="Wollam A."/>
            <person name="Pepin K.H."/>
            <person name="Johnson M."/>
            <person name="Bhonagiri V."/>
            <person name="Zhang X."/>
            <person name="Suruliraj S."/>
            <person name="Warren W."/>
            <person name="Chinwalla A."/>
            <person name="Mardis E.R."/>
            <person name="Wilson R.K."/>
        </authorList>
    </citation>
    <scope>NUCLEOTIDE SEQUENCE [LARGE SCALE GENOMIC DNA]</scope>
    <source>
        <strain evidence="1 2">YIT 12057</strain>
    </source>
</reference>
<dbReference type="EMBL" id="AFBN01000096">
    <property type="protein sequence ID" value="EGF51956.1"/>
    <property type="molecule type" value="Genomic_DNA"/>
</dbReference>
<dbReference type="Proteomes" id="UP000003416">
    <property type="component" value="Unassembled WGS sequence"/>
</dbReference>
<dbReference type="AlphaFoldDB" id="F3PWM7"/>
<dbReference type="InterPro" id="IPR026408">
    <property type="entry name" value="GG_sam_targ_CFB"/>
</dbReference>
<dbReference type="HOGENOM" id="CLU_191245_0_0_10"/>
<dbReference type="STRING" id="763034.HMPREF9446_03163"/>
<evidence type="ECO:0008006" key="3">
    <source>
        <dbReference type="Google" id="ProtNLM"/>
    </source>
</evidence>
<comment type="caution">
    <text evidence="1">The sequence shown here is derived from an EMBL/GenBank/DDBJ whole genome shotgun (WGS) entry which is preliminary data.</text>
</comment>
<organism evidence="1 2">
    <name type="scientific">Bacteroides fluxus YIT 12057</name>
    <dbReference type="NCBI Taxonomy" id="763034"/>
    <lineage>
        <taxon>Bacteria</taxon>
        <taxon>Pseudomonadati</taxon>
        <taxon>Bacteroidota</taxon>
        <taxon>Bacteroidia</taxon>
        <taxon>Bacteroidales</taxon>
        <taxon>Bacteroidaceae</taxon>
        <taxon>Bacteroides</taxon>
    </lineage>
</organism>
<gene>
    <name evidence="1" type="ORF">HMPREF9446_03163</name>
</gene>
<name>F3PWM7_9BACE</name>
<keyword evidence="2" id="KW-1185">Reference proteome</keyword>